<organism evidence="1 2">
    <name type="scientific">Borrelia hermsii (strain HS1 / DAH)</name>
    <dbReference type="NCBI Taxonomy" id="314723"/>
    <lineage>
        <taxon>Bacteria</taxon>
        <taxon>Pseudomonadati</taxon>
        <taxon>Spirochaetota</taxon>
        <taxon>Spirochaetia</taxon>
        <taxon>Spirochaetales</taxon>
        <taxon>Borreliaceae</taxon>
        <taxon>Borrelia</taxon>
    </lineage>
</organism>
<dbReference type="KEGG" id="bhr:BH0605A"/>
<dbReference type="Proteomes" id="UP000008834">
    <property type="component" value="Chromosome"/>
</dbReference>
<dbReference type="AlphaFoldDB" id="A0AA34R4B3"/>
<proteinExistence type="predicted"/>
<dbReference type="RefSeq" id="WP_012422361.1">
    <property type="nucleotide sequence ID" value="NC_010673.1"/>
</dbReference>
<name>A0AA34R4B3_BORHD</name>
<reference evidence="2" key="1">
    <citation type="submission" date="2004-12" db="EMBL/GenBank/DDBJ databases">
        <title>The genome sequence of Borrelia hermsii and Borrelia turicatae: comparative analysis of two agents of endemic N. America relapsing fever.</title>
        <authorList>
            <person name="Porcella S.F."/>
            <person name="Raffel S.J."/>
            <person name="Schrumpf M.E."/>
            <person name="Montgomery B."/>
            <person name="Smith T."/>
            <person name="Schwan T.G."/>
        </authorList>
    </citation>
    <scope>NUCLEOTIDE SEQUENCE [LARGE SCALE GENOMIC DNA]</scope>
    <source>
        <strain evidence="2">HS1 / DAH</strain>
    </source>
</reference>
<dbReference type="EMBL" id="CP000048">
    <property type="protein sequence ID" value="AAX17110.1"/>
    <property type="molecule type" value="Genomic_DNA"/>
</dbReference>
<protein>
    <submittedName>
        <fullName evidence="1">Uncharacterized protein</fullName>
    </submittedName>
</protein>
<evidence type="ECO:0000313" key="2">
    <source>
        <dbReference type="Proteomes" id="UP000008834"/>
    </source>
</evidence>
<evidence type="ECO:0000313" key="1">
    <source>
        <dbReference type="EMBL" id="AAX17110.1"/>
    </source>
</evidence>
<accession>A0AA34R4B3</accession>
<dbReference type="GeneID" id="71843424"/>
<gene>
    <name evidence="1" type="ordered locus">BH0605A</name>
</gene>
<sequence>MVNISFKKLFNLFFEEIQFKAVESSIKALIAPLENNEVVGILILDTFNLEVLN</sequence>